<evidence type="ECO:0000313" key="2">
    <source>
        <dbReference type="Proteomes" id="UP000065641"/>
    </source>
</evidence>
<dbReference type="EMBL" id="CP013189">
    <property type="protein sequence ID" value="ALO46585.1"/>
    <property type="molecule type" value="Genomic_DNA"/>
</dbReference>
<sequence>MSGERESWHLSKSVPITLIVALLIQAAAVVWHGSQWTAAIHQNRTDIDKLAAEHDQMNNASSVQAIQLARIEENTRNLAERIADLVRQLERRQPQP</sequence>
<accession>A0A0S2KED0</accession>
<name>A0A0S2KED0_9GAMM</name>
<dbReference type="AlphaFoldDB" id="A0A0S2KED0"/>
<gene>
    <name evidence="1" type="ORF">PS2015_1941</name>
</gene>
<protein>
    <submittedName>
        <fullName evidence="1">Uncharacterized protein</fullName>
    </submittedName>
</protein>
<evidence type="ECO:0000313" key="1">
    <source>
        <dbReference type="EMBL" id="ALO46585.1"/>
    </source>
</evidence>
<reference evidence="1 2" key="1">
    <citation type="submission" date="2015-11" db="EMBL/GenBank/DDBJ databases">
        <authorList>
            <person name="Zhang Y."/>
            <person name="Guo Z."/>
        </authorList>
    </citation>
    <scope>NUCLEOTIDE SEQUENCE [LARGE SCALE GENOMIC DNA]</scope>
    <source>
        <strain evidence="1 2">KCTC 32221</strain>
    </source>
</reference>
<dbReference type="KEGG" id="pspi:PS2015_1941"/>
<keyword evidence="2" id="KW-1185">Reference proteome</keyword>
<dbReference type="RefSeq" id="WP_156412705.1">
    <property type="nucleotide sequence ID" value="NZ_CP013189.1"/>
</dbReference>
<proteinExistence type="predicted"/>
<dbReference type="STRING" id="1249552.PS2015_1941"/>
<organism evidence="1 2">
    <name type="scientific">Pseudohongiella spirulinae</name>
    <dbReference type="NCBI Taxonomy" id="1249552"/>
    <lineage>
        <taxon>Bacteria</taxon>
        <taxon>Pseudomonadati</taxon>
        <taxon>Pseudomonadota</taxon>
        <taxon>Gammaproteobacteria</taxon>
        <taxon>Pseudomonadales</taxon>
        <taxon>Pseudohongiellaceae</taxon>
        <taxon>Pseudohongiella</taxon>
    </lineage>
</organism>
<dbReference type="Proteomes" id="UP000065641">
    <property type="component" value="Chromosome"/>
</dbReference>